<dbReference type="EMBL" id="DVMR01000067">
    <property type="protein sequence ID" value="HIU44467.1"/>
    <property type="molecule type" value="Genomic_DNA"/>
</dbReference>
<gene>
    <name evidence="8" type="ORF">IAB67_09245</name>
</gene>
<protein>
    <submittedName>
        <fullName evidence="8">HlyD family efflux transporter periplasmic adaptor subunit</fullName>
    </submittedName>
</protein>
<dbReference type="InterPro" id="IPR050739">
    <property type="entry name" value="MFP"/>
</dbReference>
<feature type="region of interest" description="Disordered" evidence="6">
    <location>
        <begin position="1"/>
        <end position="22"/>
    </location>
</feature>
<keyword evidence="5 7" id="KW-0472">Membrane</keyword>
<evidence type="ECO:0000256" key="3">
    <source>
        <dbReference type="ARBA" id="ARBA00022692"/>
    </source>
</evidence>
<evidence type="ECO:0000256" key="5">
    <source>
        <dbReference type="ARBA" id="ARBA00023136"/>
    </source>
</evidence>
<feature type="transmembrane region" description="Helical" evidence="7">
    <location>
        <begin position="29"/>
        <end position="49"/>
    </location>
</feature>
<comment type="caution">
    <text evidence="8">The sequence shown here is derived from an EMBL/GenBank/DDBJ whole genome shotgun (WGS) entry which is preliminary data.</text>
</comment>
<keyword evidence="4 7" id="KW-1133">Transmembrane helix</keyword>
<comment type="similarity">
    <text evidence="2">Belongs to the membrane fusion protein (MFP) (TC 8.A.1) family.</text>
</comment>
<name>A0A9D1S2A0_9CLOT</name>
<evidence type="ECO:0000313" key="8">
    <source>
        <dbReference type="EMBL" id="HIU44467.1"/>
    </source>
</evidence>
<evidence type="ECO:0000256" key="7">
    <source>
        <dbReference type="SAM" id="Phobius"/>
    </source>
</evidence>
<dbReference type="InterPro" id="IPR011053">
    <property type="entry name" value="Single_hybrid_motif"/>
</dbReference>
<evidence type="ECO:0000313" key="9">
    <source>
        <dbReference type="Proteomes" id="UP000824073"/>
    </source>
</evidence>
<dbReference type="Proteomes" id="UP000824073">
    <property type="component" value="Unassembled WGS sequence"/>
</dbReference>
<accession>A0A9D1S2A0</accession>
<dbReference type="Gene3D" id="2.40.50.100">
    <property type="match status" value="1"/>
</dbReference>
<dbReference type="GO" id="GO:0016020">
    <property type="term" value="C:membrane"/>
    <property type="evidence" value="ECO:0007669"/>
    <property type="project" value="UniProtKB-SubCell"/>
</dbReference>
<keyword evidence="3 7" id="KW-0812">Transmembrane</keyword>
<reference evidence="8" key="1">
    <citation type="submission" date="2020-10" db="EMBL/GenBank/DDBJ databases">
        <authorList>
            <person name="Gilroy R."/>
        </authorList>
    </citation>
    <scope>NUCLEOTIDE SEQUENCE</scope>
    <source>
        <strain evidence="8">CHK191-8634</strain>
    </source>
</reference>
<dbReference type="SUPFAM" id="SSF51230">
    <property type="entry name" value="Single hybrid motif"/>
    <property type="match status" value="1"/>
</dbReference>
<evidence type="ECO:0000256" key="6">
    <source>
        <dbReference type="SAM" id="MobiDB-lite"/>
    </source>
</evidence>
<organism evidence="8 9">
    <name type="scientific">Candidatus Ventrousia excrementavium</name>
    <dbReference type="NCBI Taxonomy" id="2840961"/>
    <lineage>
        <taxon>Bacteria</taxon>
        <taxon>Bacillati</taxon>
        <taxon>Bacillota</taxon>
        <taxon>Clostridia</taxon>
        <taxon>Eubacteriales</taxon>
        <taxon>Clostridiaceae</taxon>
        <taxon>Clostridiaceae incertae sedis</taxon>
        <taxon>Candidatus Ventrousia</taxon>
    </lineage>
</organism>
<evidence type="ECO:0000256" key="2">
    <source>
        <dbReference type="ARBA" id="ARBA00009477"/>
    </source>
</evidence>
<evidence type="ECO:0000256" key="1">
    <source>
        <dbReference type="ARBA" id="ARBA00004167"/>
    </source>
</evidence>
<proteinExistence type="inferred from homology"/>
<feature type="compositionally biased region" description="Basic and acidic residues" evidence="6">
    <location>
        <begin position="1"/>
        <end position="13"/>
    </location>
</feature>
<dbReference type="AlphaFoldDB" id="A0A9D1S2A0"/>
<evidence type="ECO:0000256" key="4">
    <source>
        <dbReference type="ARBA" id="ARBA00022989"/>
    </source>
</evidence>
<dbReference type="PANTHER" id="PTHR30386:SF26">
    <property type="entry name" value="TRANSPORT PROTEIN COMB"/>
    <property type="match status" value="1"/>
</dbReference>
<sequence>MNLDELFSRRPTEADEPTSLSGRSVVPPMAWLAGAILLIAVLGVLIWCFTGTLTTSVSISGIVFPQYGIEQIRSQQDGLVLYLQVEVGDMVEAGDLIAIVPQTDVYTEILAANEAGASEEVLAALYEQYQAESMIYTPVGGRVVDLVQVGERITAGDLIAGVTSSDVYTNEAEIRAYVPVSVAQSISKGMDVRVYPQFTSGEQYDYIHGLVSSISTYPITQTDVSDDLGRFYSSAIVPQDGNFVEIRITLLAGENDTELHWNRADGGSLAVDVSTLCAMDVIVDEATPWERLTSWMWGDRS</sequence>
<comment type="subcellular location">
    <subcellularLocation>
        <location evidence="1">Membrane</location>
        <topology evidence="1">Single-pass membrane protein</topology>
    </subcellularLocation>
</comment>
<reference evidence="8" key="2">
    <citation type="journal article" date="2021" name="PeerJ">
        <title>Extensive microbial diversity within the chicken gut microbiome revealed by metagenomics and culture.</title>
        <authorList>
            <person name="Gilroy R."/>
            <person name="Ravi A."/>
            <person name="Getino M."/>
            <person name="Pursley I."/>
            <person name="Horton D.L."/>
            <person name="Alikhan N.F."/>
            <person name="Baker D."/>
            <person name="Gharbi K."/>
            <person name="Hall N."/>
            <person name="Watson M."/>
            <person name="Adriaenssens E.M."/>
            <person name="Foster-Nyarko E."/>
            <person name="Jarju S."/>
            <person name="Secka A."/>
            <person name="Antonio M."/>
            <person name="Oren A."/>
            <person name="Chaudhuri R.R."/>
            <person name="La Ragione R."/>
            <person name="Hildebrand F."/>
            <person name="Pallen M.J."/>
        </authorList>
    </citation>
    <scope>NUCLEOTIDE SEQUENCE</scope>
    <source>
        <strain evidence="8">CHK191-8634</strain>
    </source>
</reference>
<dbReference type="PANTHER" id="PTHR30386">
    <property type="entry name" value="MEMBRANE FUSION SUBUNIT OF EMRAB-TOLC MULTIDRUG EFFLUX PUMP"/>
    <property type="match status" value="1"/>
</dbReference>